<dbReference type="InterPro" id="IPR002036">
    <property type="entry name" value="YbeY"/>
</dbReference>
<dbReference type="InterPro" id="IPR033438">
    <property type="entry name" value="MOLO1"/>
</dbReference>
<dbReference type="HAMAP" id="MF_00009">
    <property type="entry name" value="Endoribonucl_YbeY"/>
    <property type="match status" value="1"/>
</dbReference>
<reference evidence="10 11" key="1">
    <citation type="journal article" date="2017" name="BMC Genomics">
        <title>Whole-genome assembly of Babesia ovata and comparative genomics between closely related pathogens.</title>
        <authorList>
            <person name="Yamagishi J."/>
            <person name="Asada M."/>
            <person name="Hakimi H."/>
            <person name="Tanaka T.Q."/>
            <person name="Sugimoto C."/>
            <person name="Kawazu S."/>
        </authorList>
    </citation>
    <scope>NUCLEOTIDE SEQUENCE [LARGE SCALE GENOMIC DNA]</scope>
    <source>
        <strain evidence="10 11">Miyake</strain>
    </source>
</reference>
<dbReference type="InterPro" id="IPR020549">
    <property type="entry name" value="YbeY_CS"/>
</dbReference>
<evidence type="ECO:0000256" key="7">
    <source>
        <dbReference type="ARBA" id="ARBA00022833"/>
    </source>
</evidence>
<dbReference type="VEuPathDB" id="PiroplasmaDB:BOVATA_013000"/>
<keyword evidence="8" id="KW-0472">Membrane</keyword>
<dbReference type="SUPFAM" id="SSF55486">
    <property type="entry name" value="Metalloproteases ('zincins'), catalytic domain"/>
    <property type="match status" value="1"/>
</dbReference>
<keyword evidence="8" id="KW-0812">Transmembrane</keyword>
<dbReference type="OrthoDB" id="8062037at2759"/>
<feature type="chain" id="PRO_5014130410" evidence="9">
    <location>
        <begin position="30"/>
        <end position="535"/>
    </location>
</feature>
<dbReference type="GO" id="GO:0046872">
    <property type="term" value="F:metal ion binding"/>
    <property type="evidence" value="ECO:0007669"/>
    <property type="project" value="UniProtKB-KW"/>
</dbReference>
<proteinExistence type="inferred from homology"/>
<keyword evidence="5" id="KW-0255">Endonuclease</keyword>
<dbReference type="GeneID" id="39873577"/>
<keyword evidence="4" id="KW-0479">Metal-binding</keyword>
<organism evidence="10 11">
    <name type="scientific">Babesia ovata</name>
    <dbReference type="NCBI Taxonomy" id="189622"/>
    <lineage>
        <taxon>Eukaryota</taxon>
        <taxon>Sar</taxon>
        <taxon>Alveolata</taxon>
        <taxon>Apicomplexa</taxon>
        <taxon>Aconoidasida</taxon>
        <taxon>Piroplasmida</taxon>
        <taxon>Babesiidae</taxon>
        <taxon>Babesia</taxon>
    </lineage>
</organism>
<comment type="caution">
    <text evidence="10">The sequence shown here is derived from an EMBL/GenBank/DDBJ whole genome shotgun (WGS) entry which is preliminary data.</text>
</comment>
<dbReference type="PANTHER" id="PTHR33748:SF5">
    <property type="entry name" value="GROUND-LIKE DOMAIN-CONTAINING PROTEIN"/>
    <property type="match status" value="1"/>
</dbReference>
<dbReference type="RefSeq" id="XP_028866050.1">
    <property type="nucleotide sequence ID" value="XM_029010217.1"/>
</dbReference>
<keyword evidence="3" id="KW-0540">Nuclease</keyword>
<dbReference type="AlphaFoldDB" id="A0A2H6K9Y2"/>
<evidence type="ECO:0000256" key="3">
    <source>
        <dbReference type="ARBA" id="ARBA00022722"/>
    </source>
</evidence>
<evidence type="ECO:0000256" key="8">
    <source>
        <dbReference type="SAM" id="Phobius"/>
    </source>
</evidence>
<dbReference type="GO" id="GO:0004222">
    <property type="term" value="F:metalloendopeptidase activity"/>
    <property type="evidence" value="ECO:0007669"/>
    <property type="project" value="InterPro"/>
</dbReference>
<dbReference type="Gene3D" id="3.10.310.50">
    <property type="match status" value="1"/>
</dbReference>
<name>A0A2H6K9Y2_9APIC</name>
<dbReference type="Proteomes" id="UP000236319">
    <property type="component" value="Unassembled WGS sequence"/>
</dbReference>
<evidence type="ECO:0000256" key="1">
    <source>
        <dbReference type="ARBA" id="ARBA00001947"/>
    </source>
</evidence>
<dbReference type="PANTHER" id="PTHR33748">
    <property type="entry name" value="PROTEIN CBG04600"/>
    <property type="match status" value="1"/>
</dbReference>
<sequence length="535" mass="59903">MRSAMSALAWLSLRRDIFTLIVLAWLVSAASPRKVAPPSMLELGALPDVEEMLPEEEPPNLWDYSEPLVKKATTLENYPDPLVNPKECNRPGVRESYICDPDRILSEVEADRIDEVLSLQRNGSSHHCEGLGEVPVRLGVAIINWLPEEDMHTLANELLERWRLSHEKCADGVLLLFVVRHNAVVISWGKGVEPAINARAVSSISAICRDMLEREKVSVAIDRCTSFVTKRLTGVILPSQEIPQMLVTLVIASIVALFYCMIIVSSLASPAFLWLGFWACLRCSQPAGGLGSRIRSLLPYNHAYISPCSSSAQRCDRRRHFYSLCATREHSAAMLPNDITVVNNQSDHVVDETLIHDVCELYRSKLGFPDFSVDVLFLNADAMTEANMRAFGKNCPTDIISNAANSQHIRKDYHLNRSPQQVAESRHLGEILICPAYVLTQMTQRQDRPVEGSMPTQGLPNDVANLSHRGVAVRMQAISDLNERLCYLLAHGFLHLLGYDHVADSDYEEMLAEEDALLDAFVTFYRARSDEQLTR</sequence>
<accession>A0A2H6K9Y2</accession>
<comment type="cofactor">
    <cofactor evidence="1">
        <name>Zn(2+)</name>
        <dbReference type="ChEBI" id="CHEBI:29105"/>
    </cofactor>
</comment>
<keyword evidence="8" id="KW-1133">Transmembrane helix</keyword>
<evidence type="ECO:0000313" key="11">
    <source>
        <dbReference type="Proteomes" id="UP000236319"/>
    </source>
</evidence>
<dbReference type="GO" id="GO:0006364">
    <property type="term" value="P:rRNA processing"/>
    <property type="evidence" value="ECO:0007669"/>
    <property type="project" value="InterPro"/>
</dbReference>
<dbReference type="Gene3D" id="3.40.390.30">
    <property type="entry name" value="Metalloproteases ('zincins'), catalytic domain"/>
    <property type="match status" value="1"/>
</dbReference>
<dbReference type="GO" id="GO:0005892">
    <property type="term" value="C:acetylcholine-gated channel complex"/>
    <property type="evidence" value="ECO:0007669"/>
    <property type="project" value="InterPro"/>
</dbReference>
<evidence type="ECO:0000256" key="2">
    <source>
        <dbReference type="ARBA" id="ARBA00010875"/>
    </source>
</evidence>
<keyword evidence="9" id="KW-0732">Signal</keyword>
<dbReference type="InterPro" id="IPR023091">
    <property type="entry name" value="MetalPrtase_cat_dom_sf_prd"/>
</dbReference>
<evidence type="ECO:0000256" key="4">
    <source>
        <dbReference type="ARBA" id="ARBA00022723"/>
    </source>
</evidence>
<evidence type="ECO:0000256" key="9">
    <source>
        <dbReference type="SAM" id="SignalP"/>
    </source>
</evidence>
<feature type="transmembrane region" description="Helical" evidence="8">
    <location>
        <begin position="245"/>
        <end position="275"/>
    </location>
</feature>
<keyword evidence="11" id="KW-1185">Reference proteome</keyword>
<evidence type="ECO:0000256" key="5">
    <source>
        <dbReference type="ARBA" id="ARBA00022759"/>
    </source>
</evidence>
<dbReference type="GO" id="GO:0004519">
    <property type="term" value="F:endonuclease activity"/>
    <property type="evidence" value="ECO:0007669"/>
    <property type="project" value="UniProtKB-KW"/>
</dbReference>
<comment type="similarity">
    <text evidence="2">Belongs to the endoribonuclease YbeY family.</text>
</comment>
<feature type="signal peptide" evidence="9">
    <location>
        <begin position="1"/>
        <end position="29"/>
    </location>
</feature>
<dbReference type="Pfam" id="PF17175">
    <property type="entry name" value="MOLO1"/>
    <property type="match status" value="1"/>
</dbReference>
<evidence type="ECO:0000313" key="10">
    <source>
        <dbReference type="EMBL" id="GBE59807.1"/>
    </source>
</evidence>
<keyword evidence="6" id="KW-0378">Hydrolase</keyword>
<dbReference type="PROSITE" id="PS01306">
    <property type="entry name" value="UPF0054"/>
    <property type="match status" value="1"/>
</dbReference>
<keyword evidence="7" id="KW-0862">Zinc</keyword>
<protein>
    <submittedName>
        <fullName evidence="10">Probable rRNA maturation factor</fullName>
    </submittedName>
</protein>
<evidence type="ECO:0000256" key="6">
    <source>
        <dbReference type="ARBA" id="ARBA00022801"/>
    </source>
</evidence>
<dbReference type="Pfam" id="PF02130">
    <property type="entry name" value="YbeY"/>
    <property type="match status" value="2"/>
</dbReference>
<gene>
    <name evidence="10" type="ORF">BOVATA_013000</name>
</gene>
<dbReference type="EMBL" id="BDSA01000001">
    <property type="protein sequence ID" value="GBE59807.1"/>
    <property type="molecule type" value="Genomic_DNA"/>
</dbReference>